<feature type="transmembrane region" description="Helical" evidence="2">
    <location>
        <begin position="208"/>
        <end position="233"/>
    </location>
</feature>
<evidence type="ECO:0000313" key="3">
    <source>
        <dbReference type="EMBL" id="KUN57261.1"/>
    </source>
</evidence>
<dbReference type="Proteomes" id="UP000053669">
    <property type="component" value="Unassembled WGS sequence"/>
</dbReference>
<reference evidence="3 4" key="1">
    <citation type="submission" date="2015-10" db="EMBL/GenBank/DDBJ databases">
        <title>Draft genome sequence of Streptomyces canus DSM 40017, type strain for the species Streptomyces canus.</title>
        <authorList>
            <person name="Ruckert C."/>
            <person name="Winkler A."/>
            <person name="Kalinowski J."/>
            <person name="Kampfer P."/>
            <person name="Glaeser S."/>
        </authorList>
    </citation>
    <scope>NUCLEOTIDE SEQUENCE [LARGE SCALE GENOMIC DNA]</scope>
    <source>
        <strain evidence="3 4">DSM 40017</strain>
    </source>
</reference>
<keyword evidence="2" id="KW-1133">Transmembrane helix</keyword>
<feature type="region of interest" description="Disordered" evidence="1">
    <location>
        <begin position="1"/>
        <end position="36"/>
    </location>
</feature>
<protein>
    <submittedName>
        <fullName evidence="3">Uncharacterized protein</fullName>
    </submittedName>
</protein>
<comment type="caution">
    <text evidence="3">The sequence shown here is derived from an EMBL/GenBank/DDBJ whole genome shotgun (WGS) entry which is preliminary data.</text>
</comment>
<dbReference type="AlphaFoldDB" id="A0A117QW26"/>
<evidence type="ECO:0000256" key="1">
    <source>
        <dbReference type="SAM" id="MobiDB-lite"/>
    </source>
</evidence>
<accession>A0A117QW26</accession>
<name>A0A117QW26_9ACTN</name>
<sequence>MTESLPPEAPESAASDPEDSTGEDENGPADNRPAVTAAKAVAASQVEKARNARRTSARIDNWRFGLPAVLSFIVAVGTFIYLSDDASEREMTGDDSGAPFSWWWPVACLGLAILLGVIHQVRATSRSATFGEAVRAEEFNVRMAELDYVPETDAPLSANRALLQEYHRLSTGQANAAFRVAVWVMTATAVLVLAGAVTVVLIHDTATAITLASLTAFISALSGYVSATLLATYRVSVEQARFYFREPLAGGYLLAAEHLAKRVPAPDHIPALHRVVDGFIQAAVNVPGTAVDAATPQELPQDPGTAP</sequence>
<feature type="transmembrane region" description="Helical" evidence="2">
    <location>
        <begin position="64"/>
        <end position="82"/>
    </location>
</feature>
<evidence type="ECO:0000256" key="2">
    <source>
        <dbReference type="SAM" id="Phobius"/>
    </source>
</evidence>
<gene>
    <name evidence="3" type="ORF">AQJ46_48145</name>
</gene>
<dbReference type="EMBL" id="LMWU01000075">
    <property type="protein sequence ID" value="KUN57261.1"/>
    <property type="molecule type" value="Genomic_DNA"/>
</dbReference>
<keyword evidence="2" id="KW-0812">Transmembrane</keyword>
<feature type="compositionally biased region" description="Acidic residues" evidence="1">
    <location>
        <begin position="16"/>
        <end position="27"/>
    </location>
</feature>
<organism evidence="3 4">
    <name type="scientific">Streptomyces canus</name>
    <dbReference type="NCBI Taxonomy" id="58343"/>
    <lineage>
        <taxon>Bacteria</taxon>
        <taxon>Bacillati</taxon>
        <taxon>Actinomycetota</taxon>
        <taxon>Actinomycetes</taxon>
        <taxon>Kitasatosporales</taxon>
        <taxon>Streptomycetaceae</taxon>
        <taxon>Streptomyces</taxon>
        <taxon>Streptomyces aurantiacus group</taxon>
    </lineage>
</organism>
<proteinExistence type="predicted"/>
<feature type="compositionally biased region" description="Low complexity" evidence="1">
    <location>
        <begin position="1"/>
        <end position="15"/>
    </location>
</feature>
<keyword evidence="2" id="KW-0472">Membrane</keyword>
<evidence type="ECO:0000313" key="4">
    <source>
        <dbReference type="Proteomes" id="UP000053669"/>
    </source>
</evidence>
<feature type="transmembrane region" description="Helical" evidence="2">
    <location>
        <begin position="176"/>
        <end position="202"/>
    </location>
</feature>
<dbReference type="STRING" id="58343.AQJ46_48145"/>
<feature type="transmembrane region" description="Helical" evidence="2">
    <location>
        <begin position="102"/>
        <end position="121"/>
    </location>
</feature>